<keyword evidence="2" id="KW-1185">Reference proteome</keyword>
<evidence type="ECO:0000313" key="2">
    <source>
        <dbReference type="Proteomes" id="UP001152795"/>
    </source>
</evidence>
<feature type="non-terminal residue" evidence="1">
    <location>
        <position position="1"/>
    </location>
</feature>
<feature type="non-terminal residue" evidence="1">
    <location>
        <position position="67"/>
    </location>
</feature>
<dbReference type="EMBL" id="CACRXK020000141">
    <property type="protein sequence ID" value="CAB3978768.1"/>
    <property type="molecule type" value="Genomic_DNA"/>
</dbReference>
<comment type="caution">
    <text evidence="1">The sequence shown here is derived from an EMBL/GenBank/DDBJ whole genome shotgun (WGS) entry which is preliminary data.</text>
</comment>
<organism evidence="1 2">
    <name type="scientific">Paramuricea clavata</name>
    <name type="common">Red gorgonian</name>
    <name type="synonym">Violescent sea-whip</name>
    <dbReference type="NCBI Taxonomy" id="317549"/>
    <lineage>
        <taxon>Eukaryota</taxon>
        <taxon>Metazoa</taxon>
        <taxon>Cnidaria</taxon>
        <taxon>Anthozoa</taxon>
        <taxon>Octocorallia</taxon>
        <taxon>Malacalcyonacea</taxon>
        <taxon>Plexauridae</taxon>
        <taxon>Paramuricea</taxon>
    </lineage>
</organism>
<dbReference type="AlphaFoldDB" id="A0A7D9HEK3"/>
<reference evidence="1" key="1">
    <citation type="submission" date="2020-04" db="EMBL/GenBank/DDBJ databases">
        <authorList>
            <person name="Alioto T."/>
            <person name="Alioto T."/>
            <person name="Gomez Garrido J."/>
        </authorList>
    </citation>
    <scope>NUCLEOTIDE SEQUENCE</scope>
    <source>
        <strain evidence="1">A484AB</strain>
    </source>
</reference>
<dbReference type="Proteomes" id="UP001152795">
    <property type="component" value="Unassembled WGS sequence"/>
</dbReference>
<gene>
    <name evidence="1" type="ORF">PACLA_8A024382</name>
</gene>
<accession>A0A7D9HEK3</accession>
<proteinExistence type="predicted"/>
<sequence length="67" mass="7521">TKFGTSSGPGALELVFHLNGFKRLSSGGAVYCLKVTFFSQRRERRSGRFGIEIKCFAKMIELINKYA</sequence>
<protein>
    <submittedName>
        <fullName evidence="1">Uncharacterized protein</fullName>
    </submittedName>
</protein>
<name>A0A7D9HEK3_PARCT</name>
<evidence type="ECO:0000313" key="1">
    <source>
        <dbReference type="EMBL" id="CAB3978768.1"/>
    </source>
</evidence>